<evidence type="ECO:0000313" key="13">
    <source>
        <dbReference type="EMBL" id="SJZ63558.1"/>
    </source>
</evidence>
<sequence>MWQQTIGARVEFEGVGVHGGQPVHMALLPAAEDTGIVFHRVDASGFRHEIAVSTWSAPAVDLATIVAAPSGVHVSTIEHIMAALYAMDVDNVVIEIDSDEVPIVDGCASAFVEGLAAVGTIAQAAKRQYIRVLKPVRVETASGFAEYRPYAGTRFEVEIDFSSRAVGRQAFAFDLSPKTFRKELSRARTFGFLADVEQLWAAGRALGSCLENSVVIGHDQTVINPEGLRYPDEFVRHKALDAVGDQALAGARVLGCYHSYRGGHKMNALALRALLSDSSAYELTERPARRAGGARHALPAAAAAPVFGPFTL</sequence>
<dbReference type="EC" id="3.5.1.108" evidence="4 12"/>
<dbReference type="HAMAP" id="MF_00388">
    <property type="entry name" value="LpxC"/>
    <property type="match status" value="1"/>
</dbReference>
<evidence type="ECO:0000256" key="11">
    <source>
        <dbReference type="ARBA" id="ARBA00024535"/>
    </source>
</evidence>
<evidence type="ECO:0000256" key="6">
    <source>
        <dbReference type="ARBA" id="ARBA00022556"/>
    </source>
</evidence>
<dbReference type="OrthoDB" id="9802746at2"/>
<dbReference type="GO" id="GO:0009245">
    <property type="term" value="P:lipid A biosynthetic process"/>
    <property type="evidence" value="ECO:0007669"/>
    <property type="project" value="UniProtKB-UniRule"/>
</dbReference>
<dbReference type="EMBL" id="FUXL01000002">
    <property type="protein sequence ID" value="SJZ63558.1"/>
    <property type="molecule type" value="Genomic_DNA"/>
</dbReference>
<gene>
    <name evidence="12" type="primary">lpxC</name>
    <name evidence="13" type="ORF">SAMN05428963_10223</name>
</gene>
<dbReference type="InterPro" id="IPR020568">
    <property type="entry name" value="Ribosomal_Su5_D2-typ_SF"/>
</dbReference>
<dbReference type="STRING" id="1365950.SAMN05428963_10223"/>
<evidence type="ECO:0000256" key="3">
    <source>
        <dbReference type="ARBA" id="ARBA00005002"/>
    </source>
</evidence>
<keyword evidence="8 12" id="KW-0378">Hydrolase</keyword>
<feature type="binding site" evidence="12">
    <location>
        <position position="79"/>
    </location>
    <ligand>
        <name>Zn(2+)</name>
        <dbReference type="ChEBI" id="CHEBI:29105"/>
    </ligand>
</feature>
<dbReference type="InterPro" id="IPR015870">
    <property type="entry name" value="UDP-acyl_N-AcGlcN_deAcase_N"/>
</dbReference>
<dbReference type="SUPFAM" id="SSF54211">
    <property type="entry name" value="Ribosomal protein S5 domain 2-like"/>
    <property type="match status" value="2"/>
</dbReference>
<comment type="similarity">
    <text evidence="12">Belongs to the LpxC family.</text>
</comment>
<feature type="active site" description="Proton donor" evidence="12">
    <location>
        <position position="264"/>
    </location>
</feature>
<dbReference type="Gene3D" id="3.30.1700.10">
    <property type="entry name" value="lpxc deacetylase, domain 2"/>
    <property type="match status" value="1"/>
</dbReference>
<evidence type="ECO:0000256" key="4">
    <source>
        <dbReference type="ARBA" id="ARBA00012745"/>
    </source>
</evidence>
<proteinExistence type="inferred from homology"/>
<dbReference type="GO" id="GO:0016020">
    <property type="term" value="C:membrane"/>
    <property type="evidence" value="ECO:0007669"/>
    <property type="project" value="GOC"/>
</dbReference>
<comment type="pathway">
    <text evidence="3 12">Glycolipid biosynthesis; lipid IV(A) biosynthesis; lipid IV(A) from (3R)-3-hydroxytetradecanoyl-[acyl-carrier-protein] and UDP-N-acetyl-alpha-D-glucosamine: step 2/6.</text>
</comment>
<evidence type="ECO:0000256" key="12">
    <source>
        <dbReference type="HAMAP-Rule" id="MF_00388"/>
    </source>
</evidence>
<dbReference type="AlphaFoldDB" id="A0A1T4M9U3"/>
<dbReference type="InterPro" id="IPR004463">
    <property type="entry name" value="UDP-acyl_GlcNac_deAcase"/>
</dbReference>
<evidence type="ECO:0000313" key="14">
    <source>
        <dbReference type="Proteomes" id="UP000190135"/>
    </source>
</evidence>
<dbReference type="Proteomes" id="UP000190135">
    <property type="component" value="Unassembled WGS sequence"/>
</dbReference>
<keyword evidence="5 12" id="KW-0444">Lipid biosynthesis</keyword>
<name>A0A1T4M9U3_9HYPH</name>
<evidence type="ECO:0000256" key="1">
    <source>
        <dbReference type="ARBA" id="ARBA00001947"/>
    </source>
</evidence>
<comment type="function">
    <text evidence="2 12">Catalyzes the hydrolysis of UDP-3-O-myristoyl-N-acetylglucosamine to form UDP-3-O-myristoylglucosamine and acetate, the committed step in lipid A biosynthesis.</text>
</comment>
<evidence type="ECO:0000256" key="10">
    <source>
        <dbReference type="ARBA" id="ARBA00023098"/>
    </source>
</evidence>
<evidence type="ECO:0000256" key="5">
    <source>
        <dbReference type="ARBA" id="ARBA00022516"/>
    </source>
</evidence>
<dbReference type="InterPro" id="IPR011334">
    <property type="entry name" value="UDP-acyl_GlcNac_deAcase_C"/>
</dbReference>
<comment type="catalytic activity">
    <reaction evidence="11 12">
        <text>a UDP-3-O-[(3R)-3-hydroxyacyl]-N-acetyl-alpha-D-glucosamine + H2O = a UDP-3-O-[(3R)-3-hydroxyacyl]-alpha-D-glucosamine + acetate</text>
        <dbReference type="Rhea" id="RHEA:67816"/>
        <dbReference type="ChEBI" id="CHEBI:15377"/>
        <dbReference type="ChEBI" id="CHEBI:30089"/>
        <dbReference type="ChEBI" id="CHEBI:137740"/>
        <dbReference type="ChEBI" id="CHEBI:173225"/>
        <dbReference type="EC" id="3.5.1.108"/>
    </reaction>
</comment>
<dbReference type="GO" id="GO:0103117">
    <property type="term" value="F:UDP-3-O-acyl-N-acetylglucosamine deacetylase activity"/>
    <property type="evidence" value="ECO:0007669"/>
    <property type="project" value="UniProtKB-UniRule"/>
</dbReference>
<dbReference type="RefSeq" id="WP_078706739.1">
    <property type="nucleotide sequence ID" value="NZ_FUXL01000002.1"/>
</dbReference>
<reference evidence="13 14" key="1">
    <citation type="submission" date="2017-02" db="EMBL/GenBank/DDBJ databases">
        <authorList>
            <person name="Peterson S.W."/>
        </authorList>
    </citation>
    <scope>NUCLEOTIDE SEQUENCE [LARGE SCALE GENOMIC DNA]</scope>
    <source>
        <strain evidence="13 14">USBA 369</strain>
    </source>
</reference>
<evidence type="ECO:0000256" key="9">
    <source>
        <dbReference type="ARBA" id="ARBA00022833"/>
    </source>
</evidence>
<keyword evidence="6 12" id="KW-0441">Lipid A biosynthesis</keyword>
<dbReference type="UniPathway" id="UPA00359">
    <property type="reaction ID" value="UER00478"/>
</dbReference>
<accession>A0A1T4M9U3</accession>
<dbReference type="Pfam" id="PF03331">
    <property type="entry name" value="LpxC"/>
    <property type="match status" value="1"/>
</dbReference>
<keyword evidence="10 12" id="KW-0443">Lipid metabolism</keyword>
<dbReference type="Gene3D" id="3.30.230.20">
    <property type="entry name" value="lpxc deacetylase, domain 1"/>
    <property type="match status" value="1"/>
</dbReference>
<feature type="binding site" evidence="12">
    <location>
        <position position="241"/>
    </location>
    <ligand>
        <name>Zn(2+)</name>
        <dbReference type="ChEBI" id="CHEBI:29105"/>
    </ligand>
</feature>
<evidence type="ECO:0000256" key="2">
    <source>
        <dbReference type="ARBA" id="ARBA00002923"/>
    </source>
</evidence>
<keyword evidence="14" id="KW-1185">Reference proteome</keyword>
<feature type="binding site" evidence="12">
    <location>
        <position position="237"/>
    </location>
    <ligand>
        <name>Zn(2+)</name>
        <dbReference type="ChEBI" id="CHEBI:29105"/>
    </ligand>
</feature>
<dbReference type="GO" id="GO:0046872">
    <property type="term" value="F:metal ion binding"/>
    <property type="evidence" value="ECO:0007669"/>
    <property type="project" value="UniProtKB-KW"/>
</dbReference>
<evidence type="ECO:0000256" key="7">
    <source>
        <dbReference type="ARBA" id="ARBA00022723"/>
    </source>
</evidence>
<protein>
    <recommendedName>
        <fullName evidence="4 12">UDP-3-O-acyl-N-acetylglucosamine deacetylase</fullName>
        <shortName evidence="12">UDP-3-O-acyl-GlcNAc deacetylase</shortName>
        <ecNumber evidence="4 12">3.5.1.108</ecNumber>
    </recommendedName>
    <alternativeName>
        <fullName evidence="12">UDP-3-O-[R-3-hydroxymyristoyl]-N-acetylglucosamine deacetylase</fullName>
    </alternativeName>
</protein>
<dbReference type="NCBIfam" id="TIGR00325">
    <property type="entry name" value="lpxC"/>
    <property type="match status" value="1"/>
</dbReference>
<keyword evidence="7 12" id="KW-0479">Metal-binding</keyword>
<evidence type="ECO:0000256" key="8">
    <source>
        <dbReference type="ARBA" id="ARBA00022801"/>
    </source>
</evidence>
<dbReference type="PANTHER" id="PTHR33694:SF1">
    <property type="entry name" value="UDP-3-O-ACYL-N-ACETYLGLUCOSAMINE DEACETYLASE 1, MITOCHONDRIAL-RELATED"/>
    <property type="match status" value="1"/>
</dbReference>
<comment type="cofactor">
    <cofactor evidence="1 12">
        <name>Zn(2+)</name>
        <dbReference type="ChEBI" id="CHEBI:29105"/>
    </cofactor>
</comment>
<keyword evidence="9 12" id="KW-0862">Zinc</keyword>
<dbReference type="PANTHER" id="PTHR33694">
    <property type="entry name" value="UDP-3-O-ACYL-N-ACETYLGLUCOSAMINE DEACETYLASE 1, MITOCHONDRIAL-RELATED"/>
    <property type="match status" value="1"/>
</dbReference>
<organism evidence="13 14">
    <name type="scientific">Consotaella salsifontis</name>
    <dbReference type="NCBI Taxonomy" id="1365950"/>
    <lineage>
        <taxon>Bacteria</taxon>
        <taxon>Pseudomonadati</taxon>
        <taxon>Pseudomonadota</taxon>
        <taxon>Alphaproteobacteria</taxon>
        <taxon>Hyphomicrobiales</taxon>
        <taxon>Aurantimonadaceae</taxon>
        <taxon>Consotaella</taxon>
    </lineage>
</organism>